<proteinExistence type="predicted"/>
<evidence type="ECO:0000313" key="1">
    <source>
        <dbReference type="EMBL" id="TMV11959.1"/>
    </source>
</evidence>
<gene>
    <name evidence="1" type="ORF">FGK64_15715</name>
</gene>
<dbReference type="EMBL" id="VCPC01000003">
    <property type="protein sequence ID" value="TMV11959.1"/>
    <property type="molecule type" value="Genomic_DNA"/>
</dbReference>
<dbReference type="Proteomes" id="UP001191082">
    <property type="component" value="Unassembled WGS sequence"/>
</dbReference>
<reference evidence="1 2" key="1">
    <citation type="submission" date="2019-05" db="EMBL/GenBank/DDBJ databases">
        <title>Marivita sp. nov. isolated from sea sediment.</title>
        <authorList>
            <person name="Kim W."/>
        </authorList>
    </citation>
    <scope>NUCLEOTIDE SEQUENCE [LARGE SCALE GENOMIC DNA]</scope>
    <source>
        <strain evidence="1 2">CAU 1492</strain>
    </source>
</reference>
<comment type="caution">
    <text evidence="1">The sequence shown here is derived from an EMBL/GenBank/DDBJ whole genome shotgun (WGS) entry which is preliminary data.</text>
</comment>
<evidence type="ECO:0000313" key="2">
    <source>
        <dbReference type="Proteomes" id="UP001191082"/>
    </source>
</evidence>
<evidence type="ECO:0008006" key="3">
    <source>
        <dbReference type="Google" id="ProtNLM"/>
    </source>
</evidence>
<name>A0ABY2X831_9RHOB</name>
<protein>
    <recommendedName>
        <fullName evidence="3">Lipoprotein</fullName>
    </recommendedName>
</protein>
<organism evidence="1 2">
    <name type="scientific">Arenibacterium halophilum</name>
    <dbReference type="NCBI Taxonomy" id="2583821"/>
    <lineage>
        <taxon>Bacteria</taxon>
        <taxon>Pseudomonadati</taxon>
        <taxon>Pseudomonadota</taxon>
        <taxon>Alphaproteobacteria</taxon>
        <taxon>Rhodobacterales</taxon>
        <taxon>Paracoccaceae</taxon>
        <taxon>Arenibacterium</taxon>
    </lineage>
</organism>
<sequence>MTCAAVLALGVAGCAPEQPYADAETVAKARYVSSEPPSVTLYTMVNNRTGKGGHSALHINASESIIFDPAGSYYADVVPERNDVLYGVSPAIEQSYRSAHARTTFHVVSQKLPLSAAQAEQAYQLAVTNGAVPGAFCANATSTILGQVLGKDAIKTTMYPTNLQTQFAQLPGVITDKYYEGDSADLQDGLARGNAALTAQQE</sequence>
<keyword evidence="2" id="KW-1185">Reference proteome</keyword>
<accession>A0ABY2X831</accession>